<feature type="region of interest" description="Disordered" evidence="1">
    <location>
        <begin position="1"/>
        <end position="54"/>
    </location>
</feature>
<evidence type="ECO:0000256" key="1">
    <source>
        <dbReference type="SAM" id="MobiDB-lite"/>
    </source>
</evidence>
<evidence type="ECO:0000313" key="2">
    <source>
        <dbReference type="EMBL" id="ERH15192.1"/>
    </source>
</evidence>
<protein>
    <submittedName>
        <fullName evidence="2">Uncharacterized protein</fullName>
    </submittedName>
</protein>
<dbReference type="EMBL" id="AWSD01000410">
    <property type="protein sequence ID" value="ERH15192.1"/>
    <property type="molecule type" value="Genomic_DNA"/>
</dbReference>
<proteinExistence type="predicted"/>
<feature type="compositionally biased region" description="Polar residues" evidence="1">
    <location>
        <begin position="1"/>
        <end position="23"/>
    </location>
</feature>
<dbReference type="RefSeq" id="WP_021604779.1">
    <property type="nucleotide sequence ID" value="NZ_KE951514.1"/>
</dbReference>
<dbReference type="OrthoDB" id="9942260at2"/>
<accession>U1R9K0</accession>
<dbReference type="HOGENOM" id="CLU_1131710_0_0_11"/>
<dbReference type="AlphaFoldDB" id="U1R9K0"/>
<comment type="caution">
    <text evidence="2">The sequence shown here is derived from an EMBL/GenBank/DDBJ whole genome shotgun (WGS) entry which is preliminary data.</text>
</comment>
<gene>
    <name evidence="2" type="ORF">HMPREF1549_03327</name>
</gene>
<dbReference type="Proteomes" id="UP000016498">
    <property type="component" value="Unassembled WGS sequence"/>
</dbReference>
<reference evidence="2 3" key="1">
    <citation type="submission" date="2013-06" db="EMBL/GenBank/DDBJ databases">
        <authorList>
            <person name="Weinstock G."/>
            <person name="Sodergren E."/>
            <person name="Lobos E.A."/>
            <person name="Fulton L."/>
            <person name="Fulton R."/>
            <person name="Courtney L."/>
            <person name="Fronick C."/>
            <person name="O'Laughlin M."/>
            <person name="Godfrey J."/>
            <person name="Wilson R.M."/>
            <person name="Miner T."/>
            <person name="Farmer C."/>
            <person name="Delehaunty K."/>
            <person name="Cordes M."/>
            <person name="Minx P."/>
            <person name="Tomlinson C."/>
            <person name="Chen J."/>
            <person name="Wollam A."/>
            <person name="Pepin K.H."/>
            <person name="Bhonagiri V."/>
            <person name="Zhang X."/>
            <person name="Warren W."/>
            <person name="Mitreva M."/>
            <person name="Mardis E.R."/>
            <person name="Wilson R.K."/>
        </authorList>
    </citation>
    <scope>NUCLEOTIDE SEQUENCE [LARGE SCALE GENOMIC DNA]</scope>
    <source>
        <strain evidence="2 3">F0510</strain>
    </source>
</reference>
<name>U1R9K0_9ACTO</name>
<sequence>MDSTHSPSVTPQHRTRLGLSTPSDRPGHAPDPKQAERQGRRDHRTVVRDDGTTPWISAEVNRTNAAIQLVSEELHDSVADVDASIAVDVERIRSLGHPTSSIPPPPTTAGTPLETYRILQAQRAASARAQADAADLRAARERLSSSLETRRFLHDQARDLVRELAAISSSRIAAYRRGLERGPWWTRFVGARRVIGAPIPVCQPTVHWYENDLPFLHTHITDDVDVIAWRWSPFRDPTLDPATGH</sequence>
<organism evidence="2 3">
    <name type="scientific">Actinomyces johnsonii F0510</name>
    <dbReference type="NCBI Taxonomy" id="1227262"/>
    <lineage>
        <taxon>Bacteria</taxon>
        <taxon>Bacillati</taxon>
        <taxon>Actinomycetota</taxon>
        <taxon>Actinomycetes</taxon>
        <taxon>Actinomycetales</taxon>
        <taxon>Actinomycetaceae</taxon>
        <taxon>Actinomyces</taxon>
    </lineage>
</organism>
<feature type="compositionally biased region" description="Basic and acidic residues" evidence="1">
    <location>
        <begin position="25"/>
        <end position="51"/>
    </location>
</feature>
<evidence type="ECO:0000313" key="3">
    <source>
        <dbReference type="Proteomes" id="UP000016498"/>
    </source>
</evidence>
<dbReference type="PATRIC" id="fig|1227262.3.peg.2693"/>